<name>A0A840VI93_9PROT</name>
<dbReference type="InterPro" id="IPR019225">
    <property type="entry name" value="DUF2155"/>
</dbReference>
<reference evidence="3 4" key="1">
    <citation type="submission" date="2020-08" db="EMBL/GenBank/DDBJ databases">
        <title>Genomic Encyclopedia of Type Strains, Phase IV (KMG-IV): sequencing the most valuable type-strain genomes for metagenomic binning, comparative biology and taxonomic classification.</title>
        <authorList>
            <person name="Goeker M."/>
        </authorList>
    </citation>
    <scope>NUCLEOTIDE SEQUENCE [LARGE SCALE GENOMIC DNA]</scope>
    <source>
        <strain evidence="3 4">DSM 27026</strain>
    </source>
</reference>
<sequence length="213" mass="20881">MRISAAALLLLMGPGVAWAQNDQSMIVIPPAPPVVAAPSSAAPAPVAPAAPVASQTLPAVPPVQSQTLPAVPPVPSAATTPPPAAVPAQPGTPPAQAASTQPAPPDIAPIPANDWTPGHTATLGVLNEVDGSTSQVSVPVGGQPAKAGDVLVSVQACATRPPQDLPDTAVFLTVQPADGGGAAPLYRGWMLRSAPGAAVVGNAAESFRVISCS</sequence>
<proteinExistence type="predicted"/>
<dbReference type="EMBL" id="JACHFJ010000003">
    <property type="protein sequence ID" value="MBB5372905.1"/>
    <property type="molecule type" value="Genomic_DNA"/>
</dbReference>
<gene>
    <name evidence="3" type="ORF">HNP71_001156</name>
</gene>
<evidence type="ECO:0000256" key="1">
    <source>
        <dbReference type="SAM" id="MobiDB-lite"/>
    </source>
</evidence>
<keyword evidence="2" id="KW-0732">Signal</keyword>
<keyword evidence="4" id="KW-1185">Reference proteome</keyword>
<dbReference type="AlphaFoldDB" id="A0A840VI93"/>
<feature type="region of interest" description="Disordered" evidence="1">
    <location>
        <begin position="68"/>
        <end position="119"/>
    </location>
</feature>
<organism evidence="3 4">
    <name type="scientific">Acidocella aromatica</name>
    <dbReference type="NCBI Taxonomy" id="1303579"/>
    <lineage>
        <taxon>Bacteria</taxon>
        <taxon>Pseudomonadati</taxon>
        <taxon>Pseudomonadota</taxon>
        <taxon>Alphaproteobacteria</taxon>
        <taxon>Acetobacterales</taxon>
        <taxon>Acidocellaceae</taxon>
        <taxon>Acidocella</taxon>
    </lineage>
</organism>
<dbReference type="Pfam" id="PF09923">
    <property type="entry name" value="DUF2155"/>
    <property type="match status" value="1"/>
</dbReference>
<evidence type="ECO:0000256" key="2">
    <source>
        <dbReference type="SAM" id="SignalP"/>
    </source>
</evidence>
<feature type="chain" id="PRO_5032679051" evidence="2">
    <location>
        <begin position="20"/>
        <end position="213"/>
    </location>
</feature>
<accession>A0A840VI93</accession>
<dbReference type="Proteomes" id="UP000553706">
    <property type="component" value="Unassembled WGS sequence"/>
</dbReference>
<comment type="caution">
    <text evidence="3">The sequence shown here is derived from an EMBL/GenBank/DDBJ whole genome shotgun (WGS) entry which is preliminary data.</text>
</comment>
<dbReference type="RefSeq" id="WP_183265922.1">
    <property type="nucleotide sequence ID" value="NZ_JACHFJ010000003.1"/>
</dbReference>
<protein>
    <submittedName>
        <fullName evidence="3">Uncharacterized protein</fullName>
    </submittedName>
</protein>
<evidence type="ECO:0000313" key="4">
    <source>
        <dbReference type="Proteomes" id="UP000553706"/>
    </source>
</evidence>
<feature type="compositionally biased region" description="Pro residues" evidence="1">
    <location>
        <begin position="70"/>
        <end position="93"/>
    </location>
</feature>
<evidence type="ECO:0000313" key="3">
    <source>
        <dbReference type="EMBL" id="MBB5372905.1"/>
    </source>
</evidence>
<feature type="signal peptide" evidence="2">
    <location>
        <begin position="1"/>
        <end position="19"/>
    </location>
</feature>